<proteinExistence type="inferred from homology"/>
<dbReference type="KEGG" id="buu:WS70_08955"/>
<dbReference type="InterPro" id="IPR029055">
    <property type="entry name" value="Ntn_hydrolases_N"/>
</dbReference>
<dbReference type="InterPro" id="IPR023343">
    <property type="entry name" value="Penicillin_amidase_dom1"/>
</dbReference>
<accession>A0A1B4FE73</accession>
<gene>
    <name evidence="2" type="ORF">WS70_08955</name>
</gene>
<keyword evidence="3" id="KW-1185">Reference proteome</keyword>
<dbReference type="Pfam" id="PF01804">
    <property type="entry name" value="Penicil_amidase"/>
    <property type="match status" value="1"/>
</dbReference>
<comment type="similarity">
    <text evidence="1">Belongs to the peptidase S45 family.</text>
</comment>
<evidence type="ECO:0000313" key="2">
    <source>
        <dbReference type="EMBL" id="AOJ01939.1"/>
    </source>
</evidence>
<dbReference type="AlphaFoldDB" id="A0A1B4FE73"/>
<reference evidence="2 3" key="1">
    <citation type="submission" date="2015-12" db="EMBL/GenBank/DDBJ databases">
        <title>Diversity of Burkholderia near neighbor genomes.</title>
        <authorList>
            <person name="Sahl J."/>
            <person name="Wagner D."/>
            <person name="Keim P."/>
        </authorList>
    </citation>
    <scope>NUCLEOTIDE SEQUENCE [LARGE SCALE GENOMIC DNA]</scope>
    <source>
        <strain evidence="2 3">BDU6</strain>
    </source>
</reference>
<dbReference type="Proteomes" id="UP000062519">
    <property type="component" value="Chromosome 1"/>
</dbReference>
<dbReference type="EMBL" id="CP013386">
    <property type="protein sequence ID" value="AOJ01939.1"/>
    <property type="molecule type" value="Genomic_DNA"/>
</dbReference>
<dbReference type="Gene3D" id="1.10.439.10">
    <property type="entry name" value="Penicillin Amidohydrolase, domain 1"/>
    <property type="match status" value="1"/>
</dbReference>
<organism evidence="2 3">
    <name type="scientific">Burkholderia mayonis</name>
    <dbReference type="NCBI Taxonomy" id="1385591"/>
    <lineage>
        <taxon>Bacteria</taxon>
        <taxon>Pseudomonadati</taxon>
        <taxon>Pseudomonadota</taxon>
        <taxon>Betaproteobacteria</taxon>
        <taxon>Burkholderiales</taxon>
        <taxon>Burkholderiaceae</taxon>
        <taxon>Burkholderia</taxon>
        <taxon>pseudomallei group</taxon>
    </lineage>
</organism>
<evidence type="ECO:0000313" key="3">
    <source>
        <dbReference type="Proteomes" id="UP000062519"/>
    </source>
</evidence>
<dbReference type="SUPFAM" id="SSF56235">
    <property type="entry name" value="N-terminal nucleophile aminohydrolases (Ntn hydrolases)"/>
    <property type="match status" value="1"/>
</dbReference>
<name>A0A1B4FE73_9BURK</name>
<dbReference type="RefSeq" id="WP_059598666.1">
    <property type="nucleotide sequence ID" value="NZ_CP013386.1"/>
</dbReference>
<sequence>MRLDHYAAASVRLVGTEDNMLLSAFGDGVNAAIAQLAWVPVCCPVEFGLLGYSPEPWQPVDTFAVLKLMALQLGMNAKYKALMHELGRAFSADAVDTLGARATAHDYATLTGAALARDAIDVPIRAFGQPLDLSGLPPVLGQAGAPGSKRVAAVRRVFAAAHPPPRTRGANAAQAIPSPFLQCPSLRATATERTVIPQI</sequence>
<protein>
    <submittedName>
        <fullName evidence="2">Uncharacterized protein</fullName>
    </submittedName>
</protein>
<dbReference type="GO" id="GO:0017000">
    <property type="term" value="P:antibiotic biosynthetic process"/>
    <property type="evidence" value="ECO:0007669"/>
    <property type="project" value="InterPro"/>
</dbReference>
<dbReference type="InterPro" id="IPR002692">
    <property type="entry name" value="S45"/>
</dbReference>
<evidence type="ECO:0000256" key="1">
    <source>
        <dbReference type="ARBA" id="ARBA00006586"/>
    </source>
</evidence>
<dbReference type="GO" id="GO:0016811">
    <property type="term" value="F:hydrolase activity, acting on carbon-nitrogen (but not peptide) bonds, in linear amides"/>
    <property type="evidence" value="ECO:0007669"/>
    <property type="project" value="InterPro"/>
</dbReference>